<dbReference type="STRING" id="548476.cauri_2022"/>
<accession>C3PIG1</accession>
<evidence type="ECO:0000313" key="2">
    <source>
        <dbReference type="Proteomes" id="UP000002077"/>
    </source>
</evidence>
<protein>
    <submittedName>
        <fullName evidence="1">Uncharacterized protein</fullName>
    </submittedName>
</protein>
<dbReference type="KEGG" id="car:cauri_2022"/>
<evidence type="ECO:0000313" key="1">
    <source>
        <dbReference type="EMBL" id="ACP33615.1"/>
    </source>
</evidence>
<keyword evidence="2" id="KW-1185">Reference proteome</keyword>
<dbReference type="AlphaFoldDB" id="C3PIG1"/>
<dbReference type="GeneID" id="31924668"/>
<proteinExistence type="predicted"/>
<organism evidence="1 2">
    <name type="scientific">Corynebacterium aurimucosum (strain ATCC 700975 / DSM 44827 / CIP 107346 / CN-1)</name>
    <name type="common">Corynebacterium nigricans</name>
    <dbReference type="NCBI Taxonomy" id="548476"/>
    <lineage>
        <taxon>Bacteria</taxon>
        <taxon>Bacillati</taxon>
        <taxon>Actinomycetota</taxon>
        <taxon>Actinomycetes</taxon>
        <taxon>Mycobacteriales</taxon>
        <taxon>Corynebacteriaceae</taxon>
        <taxon>Corynebacterium</taxon>
    </lineage>
</organism>
<dbReference type="RefSeq" id="WP_010191025.1">
    <property type="nucleotide sequence ID" value="NC_012590.1"/>
</dbReference>
<dbReference type="EMBL" id="CP001601">
    <property type="protein sequence ID" value="ACP33615.1"/>
    <property type="molecule type" value="Genomic_DNA"/>
</dbReference>
<name>C3PIG1_CORA7</name>
<gene>
    <name evidence="1" type="ordered locus">cauri_2022</name>
</gene>
<reference evidence="1 2" key="1">
    <citation type="journal article" date="2010" name="BMC Genomics">
        <title>Complete genome sequence and lifestyle of black-pigmented Corynebacterium aurimucosum ATCC 700975 (formerly C. nigricans CN-1) isolated from a vaginal swab of a woman with spontaneous abortion.</title>
        <authorList>
            <person name="Trost E."/>
            <person name="Gotker S."/>
            <person name="Schneider J."/>
            <person name="Schneiker-Bekel S."/>
            <person name="Szczepanowski R."/>
            <person name="Tilker A."/>
            <person name="Viehoever P."/>
            <person name="Arnold W."/>
            <person name="Bekel T."/>
            <person name="Blom J."/>
            <person name="Gartemann K.H."/>
            <person name="Linke B."/>
            <person name="Goesmann A."/>
            <person name="Puhler A."/>
            <person name="Shukla S.K."/>
            <person name="Tauch A."/>
        </authorList>
    </citation>
    <scope>NUCLEOTIDE SEQUENCE [LARGE SCALE GENOMIC DNA]</scope>
    <source>
        <strain evidence="2">ATCC 700975 / DSM 44827 / CIP 107346 / CN-1</strain>
    </source>
</reference>
<dbReference type="Proteomes" id="UP000002077">
    <property type="component" value="Chromosome"/>
</dbReference>
<dbReference type="OrthoDB" id="4427673at2"/>
<dbReference type="HOGENOM" id="CLU_1701326_0_0_11"/>
<sequence length="150" mass="16808">MSTPQQRELAAYVLEYGKRLAPDRFPQPSAEVVDAWGDVLATVSLPPQVWPDAVKLWALELAGPRMVTPRDLKQAAFAVRDRWESDPVRKRQLDAHRERLRKERDAQLAAGTFGELRGYKPLEVGHAGEVDTAGIVERIKRGLRGRTGNS</sequence>
<dbReference type="eggNOG" id="ENOG503295A">
    <property type="taxonomic scope" value="Bacteria"/>
</dbReference>